<evidence type="ECO:0000313" key="9">
    <source>
        <dbReference type="Proteomes" id="UP000007347"/>
    </source>
</evidence>
<gene>
    <name evidence="8" type="ordered locus">TOL2_C24660</name>
</gene>
<organism evidence="8 9">
    <name type="scientific">Desulfobacula toluolica (strain DSM 7467 / Tol2)</name>
    <dbReference type="NCBI Taxonomy" id="651182"/>
    <lineage>
        <taxon>Bacteria</taxon>
        <taxon>Pseudomonadati</taxon>
        <taxon>Thermodesulfobacteriota</taxon>
        <taxon>Desulfobacteria</taxon>
        <taxon>Desulfobacterales</taxon>
        <taxon>Desulfobacteraceae</taxon>
        <taxon>Desulfobacula</taxon>
    </lineage>
</organism>
<feature type="transmembrane region" description="Helical" evidence="6">
    <location>
        <begin position="448"/>
        <end position="467"/>
    </location>
</feature>
<dbReference type="KEGG" id="dto:TOL2_C24660"/>
<dbReference type="InterPro" id="IPR004869">
    <property type="entry name" value="MMPL_dom"/>
</dbReference>
<dbReference type="OrthoDB" id="5429313at2"/>
<evidence type="ECO:0000256" key="5">
    <source>
        <dbReference type="ARBA" id="ARBA00023136"/>
    </source>
</evidence>
<dbReference type="GO" id="GO:0005886">
    <property type="term" value="C:plasma membrane"/>
    <property type="evidence" value="ECO:0007669"/>
    <property type="project" value="UniProtKB-SubCell"/>
</dbReference>
<dbReference type="EMBL" id="FO203503">
    <property type="protein sequence ID" value="CCK80627.1"/>
    <property type="molecule type" value="Genomic_DNA"/>
</dbReference>
<feature type="transmembrane region" description="Helical" evidence="6">
    <location>
        <begin position="316"/>
        <end position="338"/>
    </location>
</feature>
<keyword evidence="9" id="KW-1185">Reference proteome</keyword>
<feature type="transmembrane region" description="Helical" evidence="6">
    <location>
        <begin position="805"/>
        <end position="831"/>
    </location>
</feature>
<accession>K0NPA1</accession>
<evidence type="ECO:0000313" key="8">
    <source>
        <dbReference type="EMBL" id="CCK80627.1"/>
    </source>
</evidence>
<name>K0NPA1_DESTT</name>
<keyword evidence="4 6" id="KW-1133">Transmembrane helix</keyword>
<comment type="subcellular location">
    <subcellularLocation>
        <location evidence="1">Cell membrane</location>
        <topology evidence="1">Multi-pass membrane protein</topology>
    </subcellularLocation>
</comment>
<feature type="transmembrane region" description="Helical" evidence="6">
    <location>
        <begin position="290"/>
        <end position="310"/>
    </location>
</feature>
<dbReference type="SUPFAM" id="SSF82866">
    <property type="entry name" value="Multidrug efflux transporter AcrB transmembrane domain"/>
    <property type="match status" value="2"/>
</dbReference>
<dbReference type="PROSITE" id="PS50156">
    <property type="entry name" value="SSD"/>
    <property type="match status" value="1"/>
</dbReference>
<feature type="transmembrane region" description="Helical" evidence="6">
    <location>
        <begin position="781"/>
        <end position="799"/>
    </location>
</feature>
<dbReference type="Proteomes" id="UP000007347">
    <property type="component" value="Chromosome"/>
</dbReference>
<dbReference type="Gene3D" id="1.20.1640.10">
    <property type="entry name" value="Multidrug efflux transporter AcrB transmembrane domain"/>
    <property type="match status" value="2"/>
</dbReference>
<dbReference type="RefSeq" id="WP_014957933.1">
    <property type="nucleotide sequence ID" value="NC_018645.1"/>
</dbReference>
<feature type="transmembrane region" description="Helical" evidence="6">
    <location>
        <begin position="266"/>
        <end position="283"/>
    </location>
</feature>
<evidence type="ECO:0000256" key="6">
    <source>
        <dbReference type="SAM" id="Phobius"/>
    </source>
</evidence>
<feature type="transmembrane region" description="Helical" evidence="6">
    <location>
        <begin position="20"/>
        <end position="38"/>
    </location>
</feature>
<feature type="transmembrane region" description="Helical" evidence="6">
    <location>
        <begin position="733"/>
        <end position="751"/>
    </location>
</feature>
<proteinExistence type="predicted"/>
<dbReference type="InterPro" id="IPR050545">
    <property type="entry name" value="Mycobact_MmpL"/>
</dbReference>
<protein>
    <submittedName>
        <fullName evidence="8">Predicted integral membrane protein, associated with toluene tolerance protein</fullName>
    </submittedName>
</protein>
<feature type="domain" description="SSD" evidence="7">
    <location>
        <begin position="705"/>
        <end position="832"/>
    </location>
</feature>
<dbReference type="PANTHER" id="PTHR33406">
    <property type="entry name" value="MEMBRANE PROTEIN MJ1562-RELATED"/>
    <property type="match status" value="1"/>
</dbReference>
<evidence type="ECO:0000259" key="7">
    <source>
        <dbReference type="PROSITE" id="PS50156"/>
    </source>
</evidence>
<feature type="transmembrane region" description="Helical" evidence="6">
    <location>
        <begin position="682"/>
        <end position="700"/>
    </location>
</feature>
<dbReference type="InterPro" id="IPR001036">
    <property type="entry name" value="Acrflvin-R"/>
</dbReference>
<dbReference type="PATRIC" id="fig|651182.5.peg.2908"/>
<dbReference type="HOGENOM" id="CLU_008861_3_1_7"/>
<dbReference type="AlphaFoldDB" id="K0NPA1"/>
<dbReference type="PANTHER" id="PTHR33406:SF13">
    <property type="entry name" value="MEMBRANE PROTEIN YDFJ"/>
    <property type="match status" value="1"/>
</dbReference>
<feature type="transmembrane region" description="Helical" evidence="6">
    <location>
        <begin position="367"/>
        <end position="390"/>
    </location>
</feature>
<evidence type="ECO:0000256" key="2">
    <source>
        <dbReference type="ARBA" id="ARBA00022475"/>
    </source>
</evidence>
<dbReference type="STRING" id="651182.TOL2_C24660"/>
<keyword evidence="5 6" id="KW-0472">Membrane</keyword>
<keyword evidence="3 6" id="KW-0812">Transmembrane</keyword>
<feature type="transmembrane region" description="Helical" evidence="6">
    <location>
        <begin position="396"/>
        <end position="417"/>
    </location>
</feature>
<feature type="transmembrane region" description="Helical" evidence="6">
    <location>
        <begin position="707"/>
        <end position="727"/>
    </location>
</feature>
<evidence type="ECO:0000256" key="1">
    <source>
        <dbReference type="ARBA" id="ARBA00004651"/>
    </source>
</evidence>
<evidence type="ECO:0000256" key="3">
    <source>
        <dbReference type="ARBA" id="ARBA00022692"/>
    </source>
</evidence>
<sequence length="837" mass="94800">MKLLHFLFIGFYDRFVLKKPGMVILLLLMVIGTLGYQARHFRLDASAESLLLENDKDLQYARKIFARYDLQDFLLISFTPKENLFSDASLTTLSRLKDDLMALPRVTSVVSILDAPLLESSGATLKEMAQNIMTLQSAEVDRRLAKQELSKSPLYQNLLVSNDSRHTAIQINFQKNIEYLDLLDQRNKINKELINEKATPALQAEQKEITRKIHDQQERIRKAEHEDIAAVRNVMKKYQSAGKLFLGGVDMIADDLLTFIRNDLKIFGTGVFLLLVLTLALIFRQIRWIILPLTCCAGAVISMMGILGMFQWEVTVVSSNFISLQLIITLAMVIHLIVSYRELLQQNPEAGQQELVLATLRTKAKPCLYAALTTIAGFGSLLLCDILPVITFGWMMSAGILVSLLITFLFFPVGMMLMKKKSLSKNNEGFDHFATQWLAKFTHRHGNAILAVTAITFILSFAGIARLEVENSFIDYFKKNTEIYQGMKIIDRNLGGTTPMDIVIQLEPPHTPVQVAQQENTLTDAHNDNSDFEIFDETDEAGDEEKYWFTSDRMTKVLSIHDYLENLPEIGKVLSLGTLLQIAQQFNNGNPLDNFQLALVYSEISDEMKARILTPYVYIPNNEVRFSLRVMDSSKTLKRDALIKQIRSDLIHQLKIPADQFRITGMMVLYNNMLQSLFHSQILTLGMVVAALFTMFMILFRSWKVSLIALFPNLFASGSVLGIMGWFAIPLDIMTITIAAISIGIAVDDTIHYIHRFKHELEIDHNYTQAMYRSHAGIGHALYYTSLTVIIGFSVLTLSNFLPTIYFGLFTSLAMLIALIACLTLLPYLLIRFKPFG</sequence>
<dbReference type="Pfam" id="PF03176">
    <property type="entry name" value="MMPL"/>
    <property type="match status" value="2"/>
</dbReference>
<evidence type="ECO:0000256" key="4">
    <source>
        <dbReference type="ARBA" id="ARBA00022989"/>
    </source>
</evidence>
<dbReference type="GO" id="GO:0022857">
    <property type="term" value="F:transmembrane transporter activity"/>
    <property type="evidence" value="ECO:0007669"/>
    <property type="project" value="InterPro"/>
</dbReference>
<reference evidence="8 9" key="1">
    <citation type="journal article" date="2013" name="Environ. Microbiol.">
        <title>Complete genome, catabolic sub-proteomes and key-metabolites of Desulfobacula toluolica Tol2, a marine, aromatic compound-degrading, sulfate-reducing bacterium.</title>
        <authorList>
            <person name="Wohlbrand L."/>
            <person name="Jacob J.H."/>
            <person name="Kube M."/>
            <person name="Mussmann M."/>
            <person name="Jarling R."/>
            <person name="Beck A."/>
            <person name="Amann R."/>
            <person name="Wilkes H."/>
            <person name="Reinhardt R."/>
            <person name="Rabus R."/>
        </authorList>
    </citation>
    <scope>NUCLEOTIDE SEQUENCE [LARGE SCALE GENOMIC DNA]</scope>
    <source>
        <strain evidence="9">DSM 7467 / Tol2</strain>
    </source>
</reference>
<dbReference type="InterPro" id="IPR000731">
    <property type="entry name" value="SSD"/>
</dbReference>
<keyword evidence="2" id="KW-1003">Cell membrane</keyword>
<dbReference type="PRINTS" id="PR00702">
    <property type="entry name" value="ACRIFLAVINRP"/>
</dbReference>